<dbReference type="AlphaFoldDB" id="A0A150KK42"/>
<comment type="caution">
    <text evidence="2">The sequence shown here is derived from an EMBL/GenBank/DDBJ whole genome shotgun (WGS) entry which is preliminary data.</text>
</comment>
<reference evidence="2 3" key="1">
    <citation type="submission" date="2016-01" db="EMBL/GenBank/DDBJ databases">
        <title>Genome Sequences of Twelve Sporeforming Bacillus Species Isolated from Foods.</title>
        <authorList>
            <person name="Berendsen E.M."/>
            <person name="Wells-Bennik M.H."/>
            <person name="Krawcyk A.O."/>
            <person name="De Jong A."/>
            <person name="Holsappel S."/>
            <person name="Eijlander R.T."/>
            <person name="Kuipers O.P."/>
        </authorList>
    </citation>
    <scope>NUCLEOTIDE SEQUENCE [LARGE SCALE GENOMIC DNA]</scope>
    <source>
        <strain evidence="2 3">B4099</strain>
    </source>
</reference>
<evidence type="ECO:0000256" key="1">
    <source>
        <dbReference type="SAM" id="MobiDB-lite"/>
    </source>
</evidence>
<evidence type="ECO:0000313" key="3">
    <source>
        <dbReference type="Proteomes" id="UP000075304"/>
    </source>
</evidence>
<accession>A0A150KK42</accession>
<dbReference type="RefSeq" id="WP_257677558.1">
    <property type="nucleotide sequence ID" value="NZ_JAHKRQ010000014.1"/>
</dbReference>
<proteinExistence type="predicted"/>
<protein>
    <submittedName>
        <fullName evidence="2">Uncharacterized protein</fullName>
    </submittedName>
</protein>
<dbReference type="Proteomes" id="UP000075304">
    <property type="component" value="Unassembled WGS sequence"/>
</dbReference>
<evidence type="ECO:0000313" key="2">
    <source>
        <dbReference type="EMBL" id="KYC72934.1"/>
    </source>
</evidence>
<name>A0A150KK42_HEYCO</name>
<sequence length="44" mass="4703">MAKVTRQTGRAGNRKEYRGREGSVPAVKLIKPGGKAYGEGDQAN</sequence>
<dbReference type="EMBL" id="LQYI01000014">
    <property type="protein sequence ID" value="KYC72934.1"/>
    <property type="molecule type" value="Genomic_DNA"/>
</dbReference>
<organism evidence="2 3">
    <name type="scientific">Heyndrickxia coagulans</name>
    <name type="common">Weizmannia coagulans</name>
    <dbReference type="NCBI Taxonomy" id="1398"/>
    <lineage>
        <taxon>Bacteria</taxon>
        <taxon>Bacillati</taxon>
        <taxon>Bacillota</taxon>
        <taxon>Bacilli</taxon>
        <taxon>Bacillales</taxon>
        <taxon>Bacillaceae</taxon>
        <taxon>Heyndrickxia</taxon>
    </lineage>
</organism>
<gene>
    <name evidence="2" type="ORF">B4099_2335</name>
</gene>
<feature type="region of interest" description="Disordered" evidence="1">
    <location>
        <begin position="1"/>
        <end position="44"/>
    </location>
</feature>
<feature type="compositionally biased region" description="Polar residues" evidence="1">
    <location>
        <begin position="1"/>
        <end position="10"/>
    </location>
</feature>